<evidence type="ECO:0000313" key="3">
    <source>
        <dbReference type="Proteomes" id="UP000624404"/>
    </source>
</evidence>
<dbReference type="OrthoDB" id="5347061at2759"/>
<keyword evidence="3" id="KW-1185">Reference proteome</keyword>
<dbReference type="PANTHER" id="PTHR33112:SF16">
    <property type="entry name" value="HETEROKARYON INCOMPATIBILITY DOMAIN-CONTAINING PROTEIN"/>
    <property type="match status" value="1"/>
</dbReference>
<dbReference type="Pfam" id="PF06985">
    <property type="entry name" value="HET"/>
    <property type="match status" value="1"/>
</dbReference>
<feature type="domain" description="Heterokaryon incompatibility" evidence="1">
    <location>
        <begin position="170"/>
        <end position="314"/>
    </location>
</feature>
<reference evidence="2" key="1">
    <citation type="submission" date="2020-10" db="EMBL/GenBank/DDBJ databases">
        <authorList>
            <person name="Kusch S."/>
        </authorList>
    </citation>
    <scope>NUCLEOTIDE SEQUENCE</scope>
    <source>
        <strain evidence="2">SwB9</strain>
    </source>
</reference>
<evidence type="ECO:0000259" key="1">
    <source>
        <dbReference type="Pfam" id="PF06985"/>
    </source>
</evidence>
<evidence type="ECO:0000313" key="2">
    <source>
        <dbReference type="EMBL" id="CAD6443154.1"/>
    </source>
</evidence>
<dbReference type="PANTHER" id="PTHR33112">
    <property type="entry name" value="DOMAIN PROTEIN, PUTATIVE-RELATED"/>
    <property type="match status" value="1"/>
</dbReference>
<proteinExistence type="predicted"/>
<accession>A0A8H2VRW0</accession>
<dbReference type="EMBL" id="CAJHIA010000009">
    <property type="protein sequence ID" value="CAD6443154.1"/>
    <property type="molecule type" value="Genomic_DNA"/>
</dbReference>
<sequence length="614" mass="70341">MGICDMCLAIPLEPLLNKDIREFSHVHHLSVKNLETSATNGCNICALFHSAIASVPHRNEGHKTYLKVNQQLVVSSPHRIFISYQVGRDGQSCLFDVETTDLYSSVLYPRNQNITSLVSSWISTCSHEHVYCNINYDTRFRPRRLIDVGKYGISPQLVEAEQGNDAFLRYLALTHCWGNKMPEAATTKNKTLRRRLVSIPFKTLPRTFRDAITFTRRLGLQYLWIDSLCIIQDSSQDWQQESAKMGKIYSHAYCTISAAAASNCEEGLFALHSELPLLPATSSTPEVLFKISFPGWDSLFNKSTLIRRSWTLQERELSPRMLHFTKHTLLFECREARISDHNHQLNSNQWVLKSSLSRYFLNSSVRCLDKIHSGSVTSPHHDLVAEKYYELWRRMVQDYNSRQLTHRTDKFPALSGLALEFAYLLGDEYVAGLWRKDLVRGLCWKWSSNRTKKQSAIHYGPSWSWAKMDVSITYGLIREDRVFESRTNRGQFVHVPVDSRFSDPEILHVSIIPEGRDPRGTLISGRIYLRGQLLQLRRSKAGDYSINGEPLPITFDHLPQPPVNLYLLSLGPTNVGLVLQVSEESSKEYIRVGVIAPTEWEWFNGIGFEDLTLV</sequence>
<dbReference type="AlphaFoldDB" id="A0A8H2VRW0"/>
<name>A0A8H2VRW0_9HELO</name>
<protein>
    <submittedName>
        <fullName evidence="2">0ff965df-c0aa-415f-8b85-65222d292d4c</fullName>
    </submittedName>
</protein>
<gene>
    <name evidence="2" type="ORF">SCLTRI_LOCUS2946</name>
</gene>
<dbReference type="Proteomes" id="UP000624404">
    <property type="component" value="Unassembled WGS sequence"/>
</dbReference>
<dbReference type="InterPro" id="IPR010730">
    <property type="entry name" value="HET"/>
</dbReference>
<comment type="caution">
    <text evidence="2">The sequence shown here is derived from an EMBL/GenBank/DDBJ whole genome shotgun (WGS) entry which is preliminary data.</text>
</comment>
<organism evidence="2 3">
    <name type="scientific">Sclerotinia trifoliorum</name>
    <dbReference type="NCBI Taxonomy" id="28548"/>
    <lineage>
        <taxon>Eukaryota</taxon>
        <taxon>Fungi</taxon>
        <taxon>Dikarya</taxon>
        <taxon>Ascomycota</taxon>
        <taxon>Pezizomycotina</taxon>
        <taxon>Leotiomycetes</taxon>
        <taxon>Helotiales</taxon>
        <taxon>Sclerotiniaceae</taxon>
        <taxon>Sclerotinia</taxon>
    </lineage>
</organism>